<feature type="domain" description="Peptidase C14 caspase" evidence="2">
    <location>
        <begin position="128"/>
        <end position="380"/>
    </location>
</feature>
<evidence type="ECO:0000313" key="3">
    <source>
        <dbReference type="EMBL" id="KAL2343805.1"/>
    </source>
</evidence>
<organism evidence="3 4">
    <name type="scientific">Flemingia macrophylla</name>
    <dbReference type="NCBI Taxonomy" id="520843"/>
    <lineage>
        <taxon>Eukaryota</taxon>
        <taxon>Viridiplantae</taxon>
        <taxon>Streptophyta</taxon>
        <taxon>Embryophyta</taxon>
        <taxon>Tracheophyta</taxon>
        <taxon>Spermatophyta</taxon>
        <taxon>Magnoliopsida</taxon>
        <taxon>eudicotyledons</taxon>
        <taxon>Gunneridae</taxon>
        <taxon>Pentapetalae</taxon>
        <taxon>rosids</taxon>
        <taxon>fabids</taxon>
        <taxon>Fabales</taxon>
        <taxon>Fabaceae</taxon>
        <taxon>Papilionoideae</taxon>
        <taxon>50 kb inversion clade</taxon>
        <taxon>NPAAA clade</taxon>
        <taxon>indigoferoid/millettioid clade</taxon>
        <taxon>Phaseoleae</taxon>
        <taxon>Flemingia</taxon>
    </lineage>
</organism>
<dbReference type="InterPro" id="IPR011600">
    <property type="entry name" value="Pept_C14_caspase"/>
</dbReference>
<keyword evidence="4" id="KW-1185">Reference proteome</keyword>
<dbReference type="Proteomes" id="UP001603857">
    <property type="component" value="Unassembled WGS sequence"/>
</dbReference>
<dbReference type="Gene3D" id="3.40.50.12660">
    <property type="match status" value="1"/>
</dbReference>
<dbReference type="Pfam" id="PF00656">
    <property type="entry name" value="Peptidase_C14"/>
    <property type="match status" value="1"/>
</dbReference>
<comment type="similarity">
    <text evidence="1">Belongs to the peptidase C14B family.</text>
</comment>
<reference evidence="3 4" key="1">
    <citation type="submission" date="2024-08" db="EMBL/GenBank/DDBJ databases">
        <title>Insights into the chromosomal genome structure of Flemingia macrophylla.</title>
        <authorList>
            <person name="Ding Y."/>
            <person name="Zhao Y."/>
            <person name="Bi W."/>
            <person name="Wu M."/>
            <person name="Zhao G."/>
            <person name="Gong Y."/>
            <person name="Li W."/>
            <person name="Zhang P."/>
        </authorList>
    </citation>
    <scope>NUCLEOTIDE SEQUENCE [LARGE SCALE GENOMIC DNA]</scope>
    <source>
        <strain evidence="3">DYQJB</strain>
        <tissue evidence="3">Leaf</tissue>
    </source>
</reference>
<dbReference type="EMBL" id="JBGMDY010000002">
    <property type="protein sequence ID" value="KAL2343805.1"/>
    <property type="molecule type" value="Genomic_DNA"/>
</dbReference>
<sequence>MEATSAHRRYRKGVLSQTTTSTSIHGCYESKNITTSHSYGEAKVTCKGCKPECHCCCVCLNVSSSTLGSQSSKKDSGICRPMKKIGAKLFKLGDLGSSNKNGNLLTGPFSPSVPSFPSALASTSRYNKRAVLCGVSYKRKLRLKGTINDISNMKELLMKNFMFPKECIRVLTEQEQNANLIPTKHNILESLRWLVKDCEAGDSLVFYFSGHGLQQPDFKEDEIDGFDETLCPVDFLREGMIIDNEINSTIVWPLKKGVMLHAIVDACHSGTILDLLYVYQRESSLWVDNKPPSKEPIRKHTSGGLAISLSACEDGQTAADSAVFGGKGMNGVLTYLFTKTIREYPQITYGCLLEKMHDEIKKINRSRCNNRILQHIFNRKIAQFPLLNQVAWIESHLIHVGVLQFIRENIYWNNVLSTENQESQNIIHSPLEEKQLESYSASYSPNR</sequence>
<gene>
    <name evidence="3" type="ORF">Fmac_005090</name>
</gene>
<comment type="caution">
    <text evidence="3">The sequence shown here is derived from an EMBL/GenBank/DDBJ whole genome shotgun (WGS) entry which is preliminary data.</text>
</comment>
<dbReference type="AlphaFoldDB" id="A0ABD1N9E4"/>
<dbReference type="InterPro" id="IPR029030">
    <property type="entry name" value="Caspase-like_dom_sf"/>
</dbReference>
<dbReference type="InterPro" id="IPR050452">
    <property type="entry name" value="Metacaspase"/>
</dbReference>
<proteinExistence type="inferred from homology"/>
<dbReference type="SUPFAM" id="SSF52129">
    <property type="entry name" value="Caspase-like"/>
    <property type="match status" value="1"/>
</dbReference>
<protein>
    <recommendedName>
        <fullName evidence="2">Peptidase C14 caspase domain-containing protein</fullName>
    </recommendedName>
</protein>
<evidence type="ECO:0000256" key="1">
    <source>
        <dbReference type="ARBA" id="ARBA00009005"/>
    </source>
</evidence>
<evidence type="ECO:0000313" key="4">
    <source>
        <dbReference type="Proteomes" id="UP001603857"/>
    </source>
</evidence>
<dbReference type="PANTHER" id="PTHR48104:SF2">
    <property type="entry name" value="METACASPASE-1-LIKE ISOFORM X1"/>
    <property type="match status" value="1"/>
</dbReference>
<evidence type="ECO:0000259" key="2">
    <source>
        <dbReference type="Pfam" id="PF00656"/>
    </source>
</evidence>
<dbReference type="PANTHER" id="PTHR48104">
    <property type="entry name" value="METACASPASE-4"/>
    <property type="match status" value="1"/>
</dbReference>
<accession>A0ABD1N9E4</accession>
<name>A0ABD1N9E4_9FABA</name>